<evidence type="ECO:0000313" key="3">
    <source>
        <dbReference type="EMBL" id="RDW63465.1"/>
    </source>
</evidence>
<evidence type="ECO:0000259" key="2">
    <source>
        <dbReference type="Pfam" id="PF06985"/>
    </source>
</evidence>
<dbReference type="InterPro" id="IPR052895">
    <property type="entry name" value="HetReg/Transcr_Mod"/>
</dbReference>
<evidence type="ECO:0000256" key="1">
    <source>
        <dbReference type="SAM" id="MobiDB-lite"/>
    </source>
</evidence>
<dbReference type="Pfam" id="PF06985">
    <property type="entry name" value="HET"/>
    <property type="match status" value="1"/>
</dbReference>
<name>A0A3D8QNT3_9HELO</name>
<proteinExistence type="predicted"/>
<feature type="domain" description="Heterokaryon incompatibility" evidence="2">
    <location>
        <begin position="76"/>
        <end position="235"/>
    </location>
</feature>
<organism evidence="3 4">
    <name type="scientific">Coleophoma cylindrospora</name>
    <dbReference type="NCBI Taxonomy" id="1849047"/>
    <lineage>
        <taxon>Eukaryota</taxon>
        <taxon>Fungi</taxon>
        <taxon>Dikarya</taxon>
        <taxon>Ascomycota</taxon>
        <taxon>Pezizomycotina</taxon>
        <taxon>Leotiomycetes</taxon>
        <taxon>Helotiales</taxon>
        <taxon>Dermateaceae</taxon>
        <taxon>Coleophoma</taxon>
    </lineage>
</organism>
<comment type="caution">
    <text evidence="3">The sequence shown here is derived from an EMBL/GenBank/DDBJ whole genome shotgun (WGS) entry which is preliminary data.</text>
</comment>
<feature type="compositionally biased region" description="Polar residues" evidence="1">
    <location>
        <begin position="19"/>
        <end position="32"/>
    </location>
</feature>
<accession>A0A3D8QNT3</accession>
<dbReference type="PANTHER" id="PTHR24148:SF82">
    <property type="entry name" value="HETEROKARYON INCOMPATIBILITY DOMAIN-CONTAINING PROTEIN"/>
    <property type="match status" value="1"/>
</dbReference>
<dbReference type="STRING" id="1849047.A0A3D8QNT3"/>
<protein>
    <recommendedName>
        <fullName evidence="2">Heterokaryon incompatibility domain-containing protein</fullName>
    </recommendedName>
</protein>
<dbReference type="OrthoDB" id="3546374at2759"/>
<sequence length="659" mass="75675">MADSVFNIEEPQRKRQKRIQYSPTPSQPDRNQATIYRPLDKAKREIRICDLSYALDLSDPLQCSLRIVSIDEAGSFVALSYVWGSDAATETISVDGIVHPIRPNLAAGLRQFRARFPGRYHLRRRQQSRQISIWADALCINQDDIEERNHQVDLMNLVFTRCEYTFSWLGKADEDSDLAMDCIAKIARLSSHPAGPLGSIQKLTQKKPFCEGGAWVAIHRLFRRDFWFRVWTFQELVLPRKLIVGCGSKSLSWSVFKKLENVRGYGDALAGDGFQIRQWISHMDFDIQDKIVAVSSILRTILLPILFSREAEAGSHKYNMVMRLKNCLHLHATDPRDKIYGFLAITKDHRLQPDYSKTTEQVYTEVAKSILPDLANLLVYSGISTRENAKNPLVSSSWVPDWDWTTKSAATAAMTWKDFELTGNFRGHYYHISKFEFKHLPDTEVLRFRGQICEIVVNSKFYTKWLDPKCFAVTIRNMYGRFYPQWSHYGRLQEPIQKLVALCQTLIQLRMPQRVVSMEYSELAAGFCYSTSLRIKSETNRGTSKATISLATLLKLFGTEIEKHSEVSSCLERCKDGYLVEEQASLRKRAFFETPAGHFGLGPPEVKDGDIICKIYGCWWPFLLRKVDSHYVLVGACWVLGYMGDQGLDESQSEMIEIW</sequence>
<dbReference type="PANTHER" id="PTHR24148">
    <property type="entry name" value="ANKYRIN REPEAT DOMAIN-CONTAINING PROTEIN 39 HOMOLOG-RELATED"/>
    <property type="match status" value="1"/>
</dbReference>
<dbReference type="Proteomes" id="UP000256645">
    <property type="component" value="Unassembled WGS sequence"/>
</dbReference>
<feature type="region of interest" description="Disordered" evidence="1">
    <location>
        <begin position="1"/>
        <end position="32"/>
    </location>
</feature>
<gene>
    <name evidence="3" type="ORF">BP6252_11010</name>
</gene>
<dbReference type="EMBL" id="PDLM01000013">
    <property type="protein sequence ID" value="RDW63465.1"/>
    <property type="molecule type" value="Genomic_DNA"/>
</dbReference>
<dbReference type="AlphaFoldDB" id="A0A3D8QNT3"/>
<evidence type="ECO:0000313" key="4">
    <source>
        <dbReference type="Proteomes" id="UP000256645"/>
    </source>
</evidence>
<keyword evidence="4" id="KW-1185">Reference proteome</keyword>
<dbReference type="InterPro" id="IPR010730">
    <property type="entry name" value="HET"/>
</dbReference>
<reference evidence="3 4" key="1">
    <citation type="journal article" date="2018" name="IMA Fungus">
        <title>IMA Genome-F 9: Draft genome sequence of Annulohypoxylon stygium, Aspergillus mulundensis, Berkeleyomyces basicola (syn. Thielaviopsis basicola), Ceratocystis smalleyi, two Cercospora beticola strains, Coleophoma cylindrospora, Fusarium fracticaudum, Phialophora cf. hyalina, and Morchella septimelata.</title>
        <authorList>
            <person name="Wingfield B.D."/>
            <person name="Bills G.F."/>
            <person name="Dong Y."/>
            <person name="Huang W."/>
            <person name="Nel W.J."/>
            <person name="Swalarsk-Parry B.S."/>
            <person name="Vaghefi N."/>
            <person name="Wilken P.M."/>
            <person name="An Z."/>
            <person name="de Beer Z.W."/>
            <person name="De Vos L."/>
            <person name="Chen L."/>
            <person name="Duong T.A."/>
            <person name="Gao Y."/>
            <person name="Hammerbacher A."/>
            <person name="Kikkert J.R."/>
            <person name="Li Y."/>
            <person name="Li H."/>
            <person name="Li K."/>
            <person name="Li Q."/>
            <person name="Liu X."/>
            <person name="Ma X."/>
            <person name="Naidoo K."/>
            <person name="Pethybridge S.J."/>
            <person name="Sun J."/>
            <person name="Steenkamp E.T."/>
            <person name="van der Nest M.A."/>
            <person name="van Wyk S."/>
            <person name="Wingfield M.J."/>
            <person name="Xiong C."/>
            <person name="Yue Q."/>
            <person name="Zhang X."/>
        </authorList>
    </citation>
    <scope>NUCLEOTIDE SEQUENCE [LARGE SCALE GENOMIC DNA]</scope>
    <source>
        <strain evidence="3 4">BP6252</strain>
    </source>
</reference>